<dbReference type="GO" id="GO:0017136">
    <property type="term" value="F:histone deacetylase activity, NAD-dependent"/>
    <property type="evidence" value="ECO:0007669"/>
    <property type="project" value="TreeGrafter"/>
</dbReference>
<dbReference type="GO" id="GO:0046872">
    <property type="term" value="F:metal ion binding"/>
    <property type="evidence" value="ECO:0007669"/>
    <property type="project" value="UniProtKB-KW"/>
</dbReference>
<evidence type="ECO:0000313" key="7">
    <source>
        <dbReference type="EMBL" id="MYM81161.1"/>
    </source>
</evidence>
<keyword evidence="3" id="KW-0520">NAD</keyword>
<dbReference type="InterPro" id="IPR026591">
    <property type="entry name" value="Sirtuin_cat_small_dom_sf"/>
</dbReference>
<keyword evidence="2" id="KW-0808">Transferase</keyword>
<dbReference type="InterPro" id="IPR003000">
    <property type="entry name" value="Sirtuin"/>
</dbReference>
<evidence type="ECO:0000256" key="3">
    <source>
        <dbReference type="ARBA" id="ARBA00023027"/>
    </source>
</evidence>
<dbReference type="Gene3D" id="3.40.50.1220">
    <property type="entry name" value="TPP-binding domain"/>
    <property type="match status" value="1"/>
</dbReference>
<dbReference type="SUPFAM" id="SSF52467">
    <property type="entry name" value="DHS-like NAD/FAD-binding domain"/>
    <property type="match status" value="1"/>
</dbReference>
<feature type="active site" description="Proton acceptor" evidence="4">
    <location>
        <position position="121"/>
    </location>
</feature>
<dbReference type="InterPro" id="IPR029035">
    <property type="entry name" value="DHS-like_NAD/FAD-binding_dom"/>
</dbReference>
<keyword evidence="4" id="KW-0479">Metal-binding</keyword>
<organism evidence="7 8">
    <name type="scientific">Duganella lactea</name>
    <dbReference type="NCBI Taxonomy" id="2692173"/>
    <lineage>
        <taxon>Bacteria</taxon>
        <taxon>Pseudomonadati</taxon>
        <taxon>Pseudomonadota</taxon>
        <taxon>Betaproteobacteria</taxon>
        <taxon>Burkholderiales</taxon>
        <taxon>Oxalobacteraceae</taxon>
        <taxon>Telluria group</taxon>
        <taxon>Duganella</taxon>
    </lineage>
</organism>
<dbReference type="EC" id="2.3.1.286" evidence="1"/>
<dbReference type="RefSeq" id="WP_161018446.1">
    <property type="nucleotide sequence ID" value="NZ_WWCP01000002.1"/>
</dbReference>
<feature type="binding site" evidence="4">
    <location>
        <position position="186"/>
    </location>
    <ligand>
        <name>Zn(2+)</name>
        <dbReference type="ChEBI" id="CHEBI:29105"/>
    </ligand>
</feature>
<name>A0A6L8MG20_9BURK</name>
<sequence length="278" mass="30104">MNLNQQIHHLNTFLQRHERVLVLTGAGLSTASGIPDYRDKDGMRRGRNPIQGPDFRQSEAVRRRYWARSMAGYPTLAGAAPNAGHRALAELERAGRIHSLITQNVDGLHTAAGSRKLIELHGNIHGVVCLACRKIHPRADIQQWLAEANPTLVPAGPAGEVVPEARPDGDAEVELDEFQDFRLPVCGDCGGVLQPDVIFFGDNIPPQRTAEALQWADEADAVLVVGSSLMVFSGFRFAKLAAQSNKPIAAINLGKTRADDLIGLKVEASAVEVLPLLL</sequence>
<dbReference type="EMBL" id="WWCP01000002">
    <property type="protein sequence ID" value="MYM81161.1"/>
    <property type="molecule type" value="Genomic_DNA"/>
</dbReference>
<protein>
    <recommendedName>
        <fullName evidence="1">protein acetyllysine N-acetyltransferase</fullName>
        <ecNumber evidence="1">2.3.1.286</ecNumber>
    </recommendedName>
</protein>
<evidence type="ECO:0000256" key="2">
    <source>
        <dbReference type="ARBA" id="ARBA00022679"/>
    </source>
</evidence>
<dbReference type="PANTHER" id="PTHR11085:SF10">
    <property type="entry name" value="NAD-DEPENDENT PROTEIN DEACYLASE SIRTUIN-5, MITOCHONDRIAL-RELATED"/>
    <property type="match status" value="1"/>
</dbReference>
<evidence type="ECO:0000256" key="1">
    <source>
        <dbReference type="ARBA" id="ARBA00012928"/>
    </source>
</evidence>
<feature type="binding site" evidence="4">
    <location>
        <position position="132"/>
    </location>
    <ligand>
        <name>Zn(2+)</name>
        <dbReference type="ChEBI" id="CHEBI:29105"/>
    </ligand>
</feature>
<proteinExistence type="predicted"/>
<comment type="caution">
    <text evidence="7">The sequence shown here is derived from an EMBL/GenBank/DDBJ whole genome shotgun (WGS) entry which is preliminary data.</text>
</comment>
<evidence type="ECO:0000256" key="4">
    <source>
        <dbReference type="PROSITE-ProRule" id="PRU00236"/>
    </source>
</evidence>
<feature type="binding site" evidence="4">
    <location>
        <position position="129"/>
    </location>
    <ligand>
        <name>Zn(2+)</name>
        <dbReference type="ChEBI" id="CHEBI:29105"/>
    </ligand>
</feature>
<evidence type="ECO:0000256" key="5">
    <source>
        <dbReference type="SAM" id="MobiDB-lite"/>
    </source>
</evidence>
<dbReference type="InterPro" id="IPR026590">
    <property type="entry name" value="Ssirtuin_cat_dom"/>
</dbReference>
<dbReference type="Proteomes" id="UP000474565">
    <property type="component" value="Unassembled WGS sequence"/>
</dbReference>
<dbReference type="Gene3D" id="3.30.1600.10">
    <property type="entry name" value="SIR2/SIRT2 'Small Domain"/>
    <property type="match status" value="1"/>
</dbReference>
<gene>
    <name evidence="7" type="ORF">GTP44_04215</name>
</gene>
<dbReference type="InterPro" id="IPR050134">
    <property type="entry name" value="NAD-dep_sirtuin_deacylases"/>
</dbReference>
<dbReference type="GO" id="GO:0070403">
    <property type="term" value="F:NAD+ binding"/>
    <property type="evidence" value="ECO:0007669"/>
    <property type="project" value="InterPro"/>
</dbReference>
<dbReference type="AlphaFoldDB" id="A0A6L8MG20"/>
<evidence type="ECO:0000259" key="6">
    <source>
        <dbReference type="PROSITE" id="PS50305"/>
    </source>
</evidence>
<accession>A0A6L8MG20</accession>
<feature type="region of interest" description="Disordered" evidence="5">
    <location>
        <begin position="34"/>
        <end position="53"/>
    </location>
</feature>
<evidence type="ECO:0000313" key="8">
    <source>
        <dbReference type="Proteomes" id="UP000474565"/>
    </source>
</evidence>
<keyword evidence="4" id="KW-0862">Zinc</keyword>
<dbReference type="NCBIfam" id="NF003738">
    <property type="entry name" value="PRK05333.1"/>
    <property type="match status" value="1"/>
</dbReference>
<dbReference type="PANTHER" id="PTHR11085">
    <property type="entry name" value="NAD-DEPENDENT PROTEIN DEACYLASE SIRTUIN-5, MITOCHONDRIAL-RELATED"/>
    <property type="match status" value="1"/>
</dbReference>
<dbReference type="PROSITE" id="PS50305">
    <property type="entry name" value="SIRTUIN"/>
    <property type="match status" value="1"/>
</dbReference>
<dbReference type="Pfam" id="PF02146">
    <property type="entry name" value="SIR2"/>
    <property type="match status" value="1"/>
</dbReference>
<feature type="binding site" evidence="4">
    <location>
        <position position="189"/>
    </location>
    <ligand>
        <name>Zn(2+)</name>
        <dbReference type="ChEBI" id="CHEBI:29105"/>
    </ligand>
</feature>
<reference evidence="7 8" key="1">
    <citation type="submission" date="2019-12" db="EMBL/GenBank/DDBJ databases">
        <title>Novel species isolated from a subtropical stream in China.</title>
        <authorList>
            <person name="Lu H."/>
        </authorList>
    </citation>
    <scope>NUCLEOTIDE SEQUENCE [LARGE SCALE GENOMIC DNA]</scope>
    <source>
        <strain evidence="7 8">FT50W</strain>
    </source>
</reference>
<feature type="domain" description="Deacetylase sirtuin-type" evidence="6">
    <location>
        <begin position="1"/>
        <end position="278"/>
    </location>
</feature>